<comment type="pathway">
    <text evidence="2">Protein modification; protein sumoylation.</text>
</comment>
<feature type="domain" description="Ubiquitin-like protease family profile" evidence="18">
    <location>
        <begin position="688"/>
        <end position="1017"/>
    </location>
</feature>
<protein>
    <recommendedName>
        <fullName evidence="14">Sentrin-specific protease 6</fullName>
    </recommendedName>
    <alternativeName>
        <fullName evidence="16">SUMO-1-specific protease 1</fullName>
    </alternativeName>
    <alternativeName>
        <fullName evidence="15">Sentrin/SUMO-specific protease SENP6</fullName>
    </alternativeName>
</protein>
<feature type="compositionally biased region" description="Polar residues" evidence="17">
    <location>
        <begin position="357"/>
        <end position="367"/>
    </location>
</feature>
<proteinExistence type="inferred from homology"/>
<keyword evidence="5" id="KW-0597">Phosphoprotein</keyword>
<feature type="region of interest" description="Disordered" evidence="17">
    <location>
        <begin position="902"/>
        <end position="931"/>
    </location>
</feature>
<evidence type="ECO:0000313" key="20">
    <source>
        <dbReference type="RefSeq" id="XP_029318789.1"/>
    </source>
</evidence>
<keyword evidence="9" id="KW-0788">Thiol protease</keyword>
<feature type="region of interest" description="Disordered" evidence="17">
    <location>
        <begin position="814"/>
        <end position="884"/>
    </location>
</feature>
<keyword evidence="4" id="KW-1017">Isopeptide bond</keyword>
<feature type="compositionally biased region" description="Basic and acidic residues" evidence="17">
    <location>
        <begin position="11"/>
        <end position="23"/>
    </location>
</feature>
<evidence type="ECO:0000256" key="12">
    <source>
        <dbReference type="ARBA" id="ARBA00058874"/>
    </source>
</evidence>
<dbReference type="FunFam" id="1.10.418.20:FF:000005">
    <property type="entry name" value="sentrin-specific protease 6 isoform X2"/>
    <property type="match status" value="1"/>
</dbReference>
<evidence type="ECO:0000313" key="19">
    <source>
        <dbReference type="Proteomes" id="UP000504630"/>
    </source>
</evidence>
<comment type="similarity">
    <text evidence="3">Belongs to the peptidase C48 family.</text>
</comment>
<dbReference type="RefSeq" id="XP_029318789.1">
    <property type="nucleotide sequence ID" value="XM_029462929.1"/>
</dbReference>
<dbReference type="InterPro" id="IPR003653">
    <property type="entry name" value="Peptidase_C48_C"/>
</dbReference>
<evidence type="ECO:0000259" key="18">
    <source>
        <dbReference type="PROSITE" id="PS50600"/>
    </source>
</evidence>
<dbReference type="GO" id="GO:0070139">
    <property type="term" value="F:SUMO-specific endopeptidase activity"/>
    <property type="evidence" value="ECO:0007669"/>
    <property type="project" value="TreeGrafter"/>
</dbReference>
<feature type="region of interest" description="Disordered" evidence="17">
    <location>
        <begin position="604"/>
        <end position="648"/>
    </location>
</feature>
<feature type="compositionally biased region" description="Basic and acidic residues" evidence="17">
    <location>
        <begin position="825"/>
        <end position="839"/>
    </location>
</feature>
<dbReference type="KEGG" id="cgob:115028968"/>
<feature type="region of interest" description="Disordered" evidence="17">
    <location>
        <begin position="256"/>
        <end position="399"/>
    </location>
</feature>
<dbReference type="Pfam" id="PF02902">
    <property type="entry name" value="Peptidase_C48"/>
    <property type="match status" value="2"/>
</dbReference>
<name>A0A6J2S9Z7_COTGO</name>
<feature type="compositionally biased region" description="Pro residues" evidence="17">
    <location>
        <begin position="258"/>
        <end position="270"/>
    </location>
</feature>
<sequence length="1097" mass="122173">MAHNRSFLFEALDRSEARRDGGYKHNNWSFSLSGDSEEERIHDSSAVSVEEMDRQQPTSPEETKSPSLRHFASSDPLRTYENRPNNHTRPLNKLAPKRLSEVPLTVATSSPIPNRTNYFIISPAPSQGIVLQGRHFQHAQMPSAIRKPVQSSLDLKERNDFSTTQPSVEVDSIVLTCPEISEEDSLGVKRRVQQKRKPLEDCRTFPSQVKAGEPLRPTVYHTVCMKCNKPSEDVSKCQNCGTAAALLPCQQAALSSPIPRPPIRSQPSPGPNSLQQNFYKPATTMRGPRGETLPIRISSTRGTLLPLSNGRSPLLAGTSSHCGARNPSKGKRMTVAQRHELNDPIVLSSDDEEEADNASTGSVNRLDSVSPRPADSAHSSPAPSGGRVEAAVKSAGEQEELNTEFFEDINMKITIPRRARMKDQFGNQPPEQLSPRAKKSKFTSNKCDSIILECRSVRVGTLRRMVMKPVVFSIEQIQLETEGPERNTMEKVCFQASELISCEWCNVRKLPVLFFQTTPAECVRLRTQLNMSEEKGADWYDCAGDQSDEKFIVLIFENGLAMKEQAILEDILGEIGRTNNLSNFPAKLPFDEANIRLVNYNKASKEKEDKENPIQSPHGAQGSPGTTVAQVTPVSPGSLPARTRMSTRQHTSSFFEDEDEDMTDLQPTFSGPILKLMVYPPPPAKGGISVTNEDLHCLHDGEFLNDVIIDFYLKYLVLEKLKKDDAQRIHVFSSFFYKRLNQRERRNAPDTTNLPIHKRKHNRVKTWTRHVDLFQKDFIFVPINESAHWYLAVICFPGLKGPLYEQNPLNHAACPAAEPPSEENPPDHCRPLSPDRDGLDGSSVSPRVPEASTKGQTEGPAAKESAASTEGGPEPSAPADAEPQYTSELHRISVSYGSAKGDDDTFNFSDDQSSCQDECSEDGTLPEDTVSSDASALASSLNFCKQPCILIMDSLRGPARSTVVKTLREYLEVEWEVRKGTQRCFGKDVMKGSSPRVPQQDNFSDCGVYILQYVESFFENPVSSFHLPVNLSEWFPQQRMKTKREEIKQLILKIQQQQETDKKESERARAPHGSPAEPEIKETSGATGRTPNLPISP</sequence>
<dbReference type="GO" id="GO:0006508">
    <property type="term" value="P:proteolysis"/>
    <property type="evidence" value="ECO:0007669"/>
    <property type="project" value="UniProtKB-KW"/>
</dbReference>
<dbReference type="PANTHER" id="PTHR46896:SF1">
    <property type="entry name" value="SENTRIN-SPECIFIC PROTEASE 6"/>
    <property type="match status" value="1"/>
</dbReference>
<evidence type="ECO:0000256" key="6">
    <source>
        <dbReference type="ARBA" id="ARBA00022670"/>
    </source>
</evidence>
<dbReference type="Gene3D" id="1.10.418.20">
    <property type="match status" value="1"/>
</dbReference>
<evidence type="ECO:0000256" key="3">
    <source>
        <dbReference type="ARBA" id="ARBA00005234"/>
    </source>
</evidence>
<feature type="compositionally biased region" description="Polar residues" evidence="17">
    <location>
        <begin position="1084"/>
        <end position="1097"/>
    </location>
</feature>
<dbReference type="GO" id="GO:0005829">
    <property type="term" value="C:cytosol"/>
    <property type="evidence" value="ECO:0007669"/>
    <property type="project" value="UniProtKB-ARBA"/>
</dbReference>
<evidence type="ECO:0000256" key="2">
    <source>
        <dbReference type="ARBA" id="ARBA00004718"/>
    </source>
</evidence>
<evidence type="ECO:0000256" key="5">
    <source>
        <dbReference type="ARBA" id="ARBA00022553"/>
    </source>
</evidence>
<keyword evidence="7" id="KW-0833">Ubl conjugation pathway</keyword>
<dbReference type="InParanoid" id="A0A6J2S9Z7"/>
<keyword evidence="19" id="KW-1185">Reference proteome</keyword>
<evidence type="ECO:0000256" key="10">
    <source>
        <dbReference type="ARBA" id="ARBA00022843"/>
    </source>
</evidence>
<dbReference type="PROSITE" id="PS50600">
    <property type="entry name" value="ULP_PROTEASE"/>
    <property type="match status" value="1"/>
</dbReference>
<gene>
    <name evidence="20" type="primary">senp6a</name>
</gene>
<dbReference type="AlphaFoldDB" id="A0A6J2S9Z7"/>
<evidence type="ECO:0000256" key="15">
    <source>
        <dbReference type="ARBA" id="ARBA00077364"/>
    </source>
</evidence>
<feature type="region of interest" description="Disordered" evidence="17">
    <location>
        <begin position="1"/>
        <end position="92"/>
    </location>
</feature>
<evidence type="ECO:0000256" key="13">
    <source>
        <dbReference type="ARBA" id="ARBA00062458"/>
    </source>
</evidence>
<dbReference type="GO" id="GO:0016926">
    <property type="term" value="P:protein desumoylation"/>
    <property type="evidence" value="ECO:0007669"/>
    <property type="project" value="TreeGrafter"/>
</dbReference>
<feature type="compositionally biased region" description="Low complexity" evidence="17">
    <location>
        <begin position="370"/>
        <end position="384"/>
    </location>
</feature>
<dbReference type="GeneID" id="115028968"/>
<keyword evidence="11" id="KW-0539">Nucleus</keyword>
<keyword evidence="10" id="KW-0832">Ubl conjugation</keyword>
<dbReference type="GO" id="GO:0005634">
    <property type="term" value="C:nucleus"/>
    <property type="evidence" value="ECO:0007669"/>
    <property type="project" value="UniProtKB-SubCell"/>
</dbReference>
<dbReference type="FunFam" id="1.10.418.20:FF:000010">
    <property type="entry name" value="sentrin-specific protease 6 isoform X2"/>
    <property type="match status" value="1"/>
</dbReference>
<evidence type="ECO:0000256" key="9">
    <source>
        <dbReference type="ARBA" id="ARBA00022807"/>
    </source>
</evidence>
<dbReference type="Proteomes" id="UP000504630">
    <property type="component" value="Chromosome 24"/>
</dbReference>
<feature type="compositionally biased region" description="Polar residues" evidence="17">
    <location>
        <begin position="623"/>
        <end position="635"/>
    </location>
</feature>
<comment type="function">
    <text evidence="12">Protease that deconjugates SUMO1, SUMO2 and SUMO3 from targeted proteins. Processes preferentially poly-SUMO2 and poly-SUMO3 chains, but does not efficiently process SUMO1, SUMO2 and SUMO3 precursors. Deconjugates SUMO1 from RXRA, leading to transcriptional activation. Involved in chromosome alignment and spindle assembly, by regulating the kinetochore CENPH-CENPI-CENPK complex. Desumoylates PML and CENPI, protecting them from degradation by the ubiquitin ligase RNF4, which targets polysumoylated proteins for proteasomal degradation. Also desumoylates RPA1, thus preventing recruitment of RAD51 to the DNA damage foci to initiate DNA repair through homologous recombination.</text>
</comment>
<dbReference type="SUPFAM" id="SSF54001">
    <property type="entry name" value="Cysteine proteinases"/>
    <property type="match status" value="1"/>
</dbReference>
<organism evidence="19 20">
    <name type="scientific">Cottoperca gobio</name>
    <name type="common">Frogmouth</name>
    <name type="synonym">Aphritis gobio</name>
    <dbReference type="NCBI Taxonomy" id="56716"/>
    <lineage>
        <taxon>Eukaryota</taxon>
        <taxon>Metazoa</taxon>
        <taxon>Chordata</taxon>
        <taxon>Craniata</taxon>
        <taxon>Vertebrata</taxon>
        <taxon>Euteleostomi</taxon>
        <taxon>Actinopterygii</taxon>
        <taxon>Neopterygii</taxon>
        <taxon>Teleostei</taxon>
        <taxon>Neoteleostei</taxon>
        <taxon>Acanthomorphata</taxon>
        <taxon>Eupercaria</taxon>
        <taxon>Perciformes</taxon>
        <taxon>Notothenioidei</taxon>
        <taxon>Bovichtidae</taxon>
        <taxon>Cottoperca</taxon>
    </lineage>
</organism>
<dbReference type="OrthoDB" id="442460at2759"/>
<dbReference type="InterPro" id="IPR051947">
    <property type="entry name" value="Sentrin-specific_protease"/>
</dbReference>
<dbReference type="PANTHER" id="PTHR46896">
    <property type="entry name" value="SENTRIN-SPECIFIC PROTEASE"/>
    <property type="match status" value="1"/>
</dbReference>
<keyword evidence="8" id="KW-0378">Hydrolase</keyword>
<evidence type="ECO:0000256" key="11">
    <source>
        <dbReference type="ARBA" id="ARBA00023242"/>
    </source>
</evidence>
<reference evidence="20" key="1">
    <citation type="submission" date="2025-08" db="UniProtKB">
        <authorList>
            <consortium name="RefSeq"/>
        </authorList>
    </citation>
    <scope>IDENTIFICATION</scope>
</reference>
<dbReference type="CTD" id="503939"/>
<comment type="subunit">
    <text evidence="13">Interacts with RXRA. Forms a complex with KAT5-TIP60 and UBE2I in response to UV irradiation. Interacts with RPA1 to maintain it in hyposumoylated state during S phase preventing DNA repair initiation.</text>
</comment>
<dbReference type="Gene3D" id="3.40.395.10">
    <property type="entry name" value="Adenoviral Proteinase, Chain A"/>
    <property type="match status" value="1"/>
</dbReference>
<feature type="region of interest" description="Disordered" evidence="17">
    <location>
        <begin position="1053"/>
        <end position="1097"/>
    </location>
</feature>
<evidence type="ECO:0000256" key="17">
    <source>
        <dbReference type="SAM" id="MobiDB-lite"/>
    </source>
</evidence>
<keyword evidence="6 20" id="KW-0645">Protease</keyword>
<feature type="compositionally biased region" description="Basic and acidic residues" evidence="17">
    <location>
        <begin position="1059"/>
        <end position="1069"/>
    </location>
</feature>
<dbReference type="GO" id="GO:0090169">
    <property type="term" value="P:regulation of spindle assembly"/>
    <property type="evidence" value="ECO:0007669"/>
    <property type="project" value="TreeGrafter"/>
</dbReference>
<dbReference type="InterPro" id="IPR038765">
    <property type="entry name" value="Papain-like_cys_pep_sf"/>
</dbReference>
<evidence type="ECO:0000256" key="7">
    <source>
        <dbReference type="ARBA" id="ARBA00022786"/>
    </source>
</evidence>
<evidence type="ECO:0000256" key="1">
    <source>
        <dbReference type="ARBA" id="ARBA00004123"/>
    </source>
</evidence>
<dbReference type="GO" id="GO:0090234">
    <property type="term" value="P:regulation of kinetochore assembly"/>
    <property type="evidence" value="ECO:0007669"/>
    <property type="project" value="TreeGrafter"/>
</dbReference>
<accession>A0A6J2S9Z7</accession>
<evidence type="ECO:0000256" key="14">
    <source>
        <dbReference type="ARBA" id="ARBA00073899"/>
    </source>
</evidence>
<evidence type="ECO:0000256" key="4">
    <source>
        <dbReference type="ARBA" id="ARBA00022499"/>
    </source>
</evidence>
<evidence type="ECO:0000256" key="8">
    <source>
        <dbReference type="ARBA" id="ARBA00022801"/>
    </source>
</evidence>
<evidence type="ECO:0000256" key="16">
    <source>
        <dbReference type="ARBA" id="ARBA00079020"/>
    </source>
</evidence>
<comment type="subcellular location">
    <subcellularLocation>
        <location evidence="1">Nucleus</location>
    </subcellularLocation>
</comment>